<keyword evidence="2" id="KW-0812">Transmembrane</keyword>
<reference evidence="4" key="1">
    <citation type="journal article" date="2019" name="Int. J. Syst. Evol. Microbiol.">
        <title>The Global Catalogue of Microorganisms (GCM) 10K type strain sequencing project: providing services to taxonomists for standard genome sequencing and annotation.</title>
        <authorList>
            <consortium name="The Broad Institute Genomics Platform"/>
            <consortium name="The Broad Institute Genome Sequencing Center for Infectious Disease"/>
            <person name="Wu L."/>
            <person name="Ma J."/>
        </authorList>
    </citation>
    <scope>NUCLEOTIDE SEQUENCE [LARGE SCALE GENOMIC DNA]</scope>
    <source>
        <strain evidence="4">CCUG 56754</strain>
    </source>
</reference>
<keyword evidence="2" id="KW-1133">Transmembrane helix</keyword>
<dbReference type="EMBL" id="JBHTKJ010000013">
    <property type="protein sequence ID" value="MFD1038119.1"/>
    <property type="molecule type" value="Genomic_DNA"/>
</dbReference>
<keyword evidence="4" id="KW-1185">Reference proteome</keyword>
<evidence type="ECO:0000256" key="1">
    <source>
        <dbReference type="SAM" id="Coils"/>
    </source>
</evidence>
<accession>A0ABW3LKT5</accession>
<gene>
    <name evidence="3" type="ORF">ACFQ3N_06805</name>
</gene>
<organism evidence="3 4">
    <name type="scientific">Virgibacillus byunsanensis</name>
    <dbReference type="NCBI Taxonomy" id="570945"/>
    <lineage>
        <taxon>Bacteria</taxon>
        <taxon>Bacillati</taxon>
        <taxon>Bacillota</taxon>
        <taxon>Bacilli</taxon>
        <taxon>Bacillales</taxon>
        <taxon>Bacillaceae</taxon>
        <taxon>Virgibacillus</taxon>
    </lineage>
</organism>
<name>A0ABW3LKT5_9BACI</name>
<feature type="coiled-coil region" evidence="1">
    <location>
        <begin position="33"/>
        <end position="87"/>
    </location>
</feature>
<keyword evidence="2" id="KW-0472">Membrane</keyword>
<dbReference type="RefSeq" id="WP_390360809.1">
    <property type="nucleotide sequence ID" value="NZ_JBHTKJ010000013.1"/>
</dbReference>
<protein>
    <submittedName>
        <fullName evidence="3">PilN domain-containing protein</fullName>
    </submittedName>
</protein>
<dbReference type="Proteomes" id="UP001597040">
    <property type="component" value="Unassembled WGS sequence"/>
</dbReference>
<feature type="transmembrane region" description="Helical" evidence="2">
    <location>
        <begin position="15"/>
        <end position="38"/>
    </location>
</feature>
<evidence type="ECO:0000313" key="4">
    <source>
        <dbReference type="Proteomes" id="UP001597040"/>
    </source>
</evidence>
<keyword evidence="1" id="KW-0175">Coiled coil</keyword>
<evidence type="ECO:0000313" key="3">
    <source>
        <dbReference type="EMBL" id="MFD1038119.1"/>
    </source>
</evidence>
<sequence>MNTEINLLEKQPNKYIAPVVFGILFILLMVGIFAFLLIQKNNYESQIENQESKIAQINTLLMEHQEDTSSERNLKQLEQAITSLQAEKLPIVELYKRVIGLLTSPQQLIDYDFTEENELIMNASFDNLNDVADFVTRLLEQPFIDDTELTSIRNVESAYQATLTISLNNKILVEELGENE</sequence>
<comment type="caution">
    <text evidence="3">The sequence shown here is derived from an EMBL/GenBank/DDBJ whole genome shotgun (WGS) entry which is preliminary data.</text>
</comment>
<evidence type="ECO:0000256" key="2">
    <source>
        <dbReference type="SAM" id="Phobius"/>
    </source>
</evidence>
<proteinExistence type="predicted"/>